<dbReference type="PIRSF" id="PIRSF000429">
    <property type="entry name" value="Ac-CoA_Ac_transf"/>
    <property type="match status" value="1"/>
</dbReference>
<dbReference type="InterPro" id="IPR002155">
    <property type="entry name" value="Thiolase"/>
</dbReference>
<dbReference type="EMBL" id="CP035495">
    <property type="protein sequence ID" value="QAY62586.1"/>
    <property type="molecule type" value="Genomic_DNA"/>
</dbReference>
<proteinExistence type="predicted"/>
<evidence type="ECO:0000259" key="1">
    <source>
        <dbReference type="Pfam" id="PF22691"/>
    </source>
</evidence>
<evidence type="ECO:0000313" key="2">
    <source>
        <dbReference type="EMBL" id="QAY62586.1"/>
    </source>
</evidence>
<dbReference type="KEGG" id="xyl:ET495_04215"/>
<dbReference type="PANTHER" id="PTHR42870">
    <property type="entry name" value="ACETYL-COA C-ACETYLTRANSFERASE"/>
    <property type="match status" value="1"/>
</dbReference>
<dbReference type="Gene3D" id="3.40.47.10">
    <property type="match status" value="1"/>
</dbReference>
<dbReference type="GO" id="GO:0016747">
    <property type="term" value="F:acyltransferase activity, transferring groups other than amino-acyl groups"/>
    <property type="evidence" value="ECO:0007669"/>
    <property type="project" value="InterPro"/>
</dbReference>
<dbReference type="InterPro" id="IPR016039">
    <property type="entry name" value="Thiolase-like"/>
</dbReference>
<dbReference type="OrthoDB" id="9785768at2"/>
<feature type="domain" description="Thiolase C-terminal" evidence="1">
    <location>
        <begin position="254"/>
        <end position="372"/>
    </location>
</feature>
<keyword evidence="3" id="KW-1185">Reference proteome</keyword>
<dbReference type="SUPFAM" id="SSF53901">
    <property type="entry name" value="Thiolase-like"/>
    <property type="match status" value="2"/>
</dbReference>
<accession>A0A4P6EKE1</accession>
<sequence length="393" mass="40149">MTISAVRDVDGAVIAGWCELPVSRRPHRPARELLAQAVAGAIAHAGIVPSEVDGFAVGGFTLGPDHAVDLALRLGLRVQWLSPQDPGGSGALNGVLGAARAVLAGDAEVVVCAAADTTDPASLARLNATFSTSFAEALAPIGAASAPVVFAFVQNEHARRTGTSREDLGRVAAAQRRCASRNPVAMFRAPLSVPQYLDAPAVAEPIGLYDCVYPGSGAAAVVVMSEDRARRIRRPVAHLRAGFSVHGHGSRAAMTFGWREHAAALYDACGLGPRDLSVLELYDDFPVMVAIQLDELGLLGGGGLRAFLDRESHGVAGAVPFNTGGGMLNIGQAGGAGGFVPLVQAARQVTHQAGDTQVAGASAALATGLGMIDQDGPQSVGALVMSRPGVGRA</sequence>
<dbReference type="Pfam" id="PF22691">
    <property type="entry name" value="Thiolase_C_1"/>
    <property type="match status" value="1"/>
</dbReference>
<dbReference type="AlphaFoldDB" id="A0A4P6EKE1"/>
<evidence type="ECO:0000313" key="3">
    <source>
        <dbReference type="Proteomes" id="UP000291758"/>
    </source>
</evidence>
<dbReference type="InterPro" id="IPR055140">
    <property type="entry name" value="Thiolase_C_2"/>
</dbReference>
<reference evidence="2 3" key="1">
    <citation type="submission" date="2019-01" db="EMBL/GenBank/DDBJ databases">
        <title>Genome sequencing of strain 2JSPR-7.</title>
        <authorList>
            <person name="Heo J."/>
            <person name="Kim S.-J."/>
            <person name="Kim J.-S."/>
            <person name="Hong S.-B."/>
            <person name="Kwon S.-W."/>
        </authorList>
    </citation>
    <scope>NUCLEOTIDE SEQUENCE [LARGE SCALE GENOMIC DNA]</scope>
    <source>
        <strain evidence="2 3">2JSPR-7</strain>
    </source>
</reference>
<dbReference type="RefSeq" id="WP_129202857.1">
    <property type="nucleotide sequence ID" value="NZ_CP035495.1"/>
</dbReference>
<gene>
    <name evidence="2" type="ORF">ET495_04215</name>
</gene>
<dbReference type="Proteomes" id="UP000291758">
    <property type="component" value="Chromosome"/>
</dbReference>
<organism evidence="2 3">
    <name type="scientific">Xylanimonas allomyrinae</name>
    <dbReference type="NCBI Taxonomy" id="2509459"/>
    <lineage>
        <taxon>Bacteria</taxon>
        <taxon>Bacillati</taxon>
        <taxon>Actinomycetota</taxon>
        <taxon>Actinomycetes</taxon>
        <taxon>Micrococcales</taxon>
        <taxon>Promicromonosporaceae</taxon>
        <taxon>Xylanimonas</taxon>
    </lineage>
</organism>
<name>A0A4P6EKE1_9MICO</name>
<protein>
    <submittedName>
        <fullName evidence="2">Thiolase family protein</fullName>
    </submittedName>
</protein>
<dbReference type="CDD" id="cd00829">
    <property type="entry name" value="SCP-x_thiolase"/>
    <property type="match status" value="1"/>
</dbReference>
<dbReference type="PANTHER" id="PTHR42870:SF1">
    <property type="entry name" value="NON-SPECIFIC LIPID-TRANSFER PROTEIN-LIKE 2"/>
    <property type="match status" value="1"/>
</dbReference>